<evidence type="ECO:0000313" key="5">
    <source>
        <dbReference type="EMBL" id="KPQ44660.1"/>
    </source>
</evidence>
<dbReference type="InterPro" id="IPR048833">
    <property type="entry name" value="CAA_C"/>
</dbReference>
<keyword evidence="5" id="KW-0548">Nucleotidyltransferase</keyword>
<dbReference type="EC" id="2.7.7.72" evidence="5"/>
<proteinExistence type="predicted"/>
<dbReference type="Proteomes" id="UP000050360">
    <property type="component" value="Unassembled WGS sequence"/>
</dbReference>
<keyword evidence="1 5" id="KW-0808">Transferase</keyword>
<evidence type="ECO:0000256" key="2">
    <source>
        <dbReference type="ARBA" id="ARBA00022741"/>
    </source>
</evidence>
<evidence type="ECO:0000313" key="6">
    <source>
        <dbReference type="Proteomes" id="UP000050360"/>
    </source>
</evidence>
<dbReference type="SUPFAM" id="SSF55003">
    <property type="entry name" value="PAP/Archaeal CCA-adding enzyme, C-terminal domain"/>
    <property type="match status" value="1"/>
</dbReference>
<keyword evidence="2" id="KW-0547">Nucleotide-binding</keyword>
<comment type="caution">
    <text evidence="5">The sequence shown here is derived from an EMBL/GenBank/DDBJ whole genome shotgun (WGS) entry which is preliminary data.</text>
</comment>
<protein>
    <submittedName>
        <fullName evidence="5">tRNA CCA-pyrophosphorylase</fullName>
        <ecNumber evidence="5">2.7.7.72</ecNumber>
    </submittedName>
</protein>
<sequence>MYIRNGKYVVEIPRKYSNARKLVESEILKCSLGKHIGVSMRKKFIVMENLEIMNIRDEEFRRFLRRFFDK</sequence>
<dbReference type="GO" id="GO:0031123">
    <property type="term" value="P:RNA 3'-end processing"/>
    <property type="evidence" value="ECO:0007669"/>
    <property type="project" value="InterPro"/>
</dbReference>
<dbReference type="InterPro" id="IPR011068">
    <property type="entry name" value="NuclTrfase_I-like_C"/>
</dbReference>
<accession>A0A0P7ZKR5</accession>
<feature type="domain" description="CCA-adding enzyme C-terminal" evidence="4">
    <location>
        <begin position="2"/>
        <end position="48"/>
    </location>
</feature>
<evidence type="ECO:0000256" key="1">
    <source>
        <dbReference type="ARBA" id="ARBA00022679"/>
    </source>
</evidence>
<keyword evidence="3" id="KW-0067">ATP-binding</keyword>
<reference evidence="5 6" key="1">
    <citation type="submission" date="2015-09" db="EMBL/GenBank/DDBJ databases">
        <title>A metagenomics-based metabolic model of nitrate-dependent anaerobic oxidation of methane by Methanoperedens-like archaea.</title>
        <authorList>
            <person name="Arshad A."/>
            <person name="Speth D.R."/>
            <person name="De Graaf R.M."/>
            <person name="Op Den Camp H.J."/>
            <person name="Jetten M.S."/>
            <person name="Welte C.U."/>
        </authorList>
    </citation>
    <scope>NUCLEOTIDE SEQUENCE [LARGE SCALE GENOMIC DNA]</scope>
</reference>
<dbReference type="EMBL" id="LKCM01000064">
    <property type="protein sequence ID" value="KPQ44660.1"/>
    <property type="molecule type" value="Genomic_DNA"/>
</dbReference>
<name>A0A0P7ZKR5_9EURY</name>
<dbReference type="Pfam" id="PF21133">
    <property type="entry name" value="CAA_C"/>
    <property type="match status" value="1"/>
</dbReference>
<evidence type="ECO:0000256" key="3">
    <source>
        <dbReference type="ARBA" id="ARBA00022840"/>
    </source>
</evidence>
<organism evidence="5 6">
    <name type="scientific">Candidatus Methanoperedens nitratireducens</name>
    <dbReference type="NCBI Taxonomy" id="1392998"/>
    <lineage>
        <taxon>Archaea</taxon>
        <taxon>Methanobacteriati</taxon>
        <taxon>Methanobacteriota</taxon>
        <taxon>Stenosarchaea group</taxon>
        <taxon>Methanomicrobia</taxon>
        <taxon>Methanosarcinales</taxon>
        <taxon>ANME-2 cluster</taxon>
        <taxon>Candidatus Methanoperedentaceae</taxon>
        <taxon>Candidatus Methanoperedens</taxon>
    </lineage>
</organism>
<evidence type="ECO:0000259" key="4">
    <source>
        <dbReference type="Pfam" id="PF21133"/>
    </source>
</evidence>
<dbReference type="AlphaFoldDB" id="A0A0P7ZKR5"/>
<dbReference type="GO" id="GO:0003723">
    <property type="term" value="F:RNA binding"/>
    <property type="evidence" value="ECO:0007669"/>
    <property type="project" value="InterPro"/>
</dbReference>
<dbReference type="GO" id="GO:0004810">
    <property type="term" value="F:CCA tRNA nucleotidyltransferase activity"/>
    <property type="evidence" value="ECO:0007669"/>
    <property type="project" value="UniProtKB-EC"/>
</dbReference>
<dbReference type="GO" id="GO:0005524">
    <property type="term" value="F:ATP binding"/>
    <property type="evidence" value="ECO:0007669"/>
    <property type="project" value="UniProtKB-KW"/>
</dbReference>
<gene>
    <name evidence="5" type="ORF">MPEBLZ_00753</name>
</gene>